<name>A0ABR3R762_9PLEO</name>
<feature type="signal peptide" evidence="2">
    <location>
        <begin position="1"/>
        <end position="19"/>
    </location>
</feature>
<gene>
    <name evidence="3" type="ORF">SLS59_005900</name>
</gene>
<dbReference type="Proteomes" id="UP001521222">
    <property type="component" value="Unassembled WGS sequence"/>
</dbReference>
<evidence type="ECO:0000313" key="4">
    <source>
        <dbReference type="Proteomes" id="UP001521222"/>
    </source>
</evidence>
<sequence length="186" mass="19995">MHLLPPTLLSLLYLTLTSAAASPAPPFVSSDFAMSLVPRNTLFYRQMKDLQTFDQALGGVKASSIMNSGIPDRPFAVDGNNFPDFASAAQRSCDEQFQGCQQMANSQGNGNNNNNNNGGDGKGKRKEKSSDDGSGAELTVNMCDQQKEKCMQTQQTAKVQDFQTGVASTNIGPDPLFPDFDLICEG</sequence>
<evidence type="ECO:0000256" key="1">
    <source>
        <dbReference type="SAM" id="MobiDB-lite"/>
    </source>
</evidence>
<reference evidence="3 4" key="1">
    <citation type="submission" date="2024-02" db="EMBL/GenBank/DDBJ databases">
        <title>De novo assembly and annotation of 12 fungi associated with fruit tree decline syndrome in Ontario, Canada.</title>
        <authorList>
            <person name="Sulman M."/>
            <person name="Ellouze W."/>
            <person name="Ilyukhin E."/>
        </authorList>
    </citation>
    <scope>NUCLEOTIDE SEQUENCE [LARGE SCALE GENOMIC DNA]</scope>
    <source>
        <strain evidence="3 4">M97-236</strain>
    </source>
</reference>
<dbReference type="EMBL" id="JAKIXB020000018">
    <property type="protein sequence ID" value="KAL1600275.1"/>
    <property type="molecule type" value="Genomic_DNA"/>
</dbReference>
<feature type="region of interest" description="Disordered" evidence="1">
    <location>
        <begin position="102"/>
        <end position="137"/>
    </location>
</feature>
<evidence type="ECO:0000313" key="3">
    <source>
        <dbReference type="EMBL" id="KAL1600275.1"/>
    </source>
</evidence>
<accession>A0ABR3R762</accession>
<organism evidence="3 4">
    <name type="scientific">Nothophoma quercina</name>
    <dbReference type="NCBI Taxonomy" id="749835"/>
    <lineage>
        <taxon>Eukaryota</taxon>
        <taxon>Fungi</taxon>
        <taxon>Dikarya</taxon>
        <taxon>Ascomycota</taxon>
        <taxon>Pezizomycotina</taxon>
        <taxon>Dothideomycetes</taxon>
        <taxon>Pleosporomycetidae</taxon>
        <taxon>Pleosporales</taxon>
        <taxon>Pleosporineae</taxon>
        <taxon>Didymellaceae</taxon>
        <taxon>Nothophoma</taxon>
    </lineage>
</organism>
<keyword evidence="2" id="KW-0732">Signal</keyword>
<comment type="caution">
    <text evidence="3">The sequence shown here is derived from an EMBL/GenBank/DDBJ whole genome shotgun (WGS) entry which is preliminary data.</text>
</comment>
<feature type="chain" id="PRO_5045673795" evidence="2">
    <location>
        <begin position="20"/>
        <end position="186"/>
    </location>
</feature>
<feature type="compositionally biased region" description="Low complexity" evidence="1">
    <location>
        <begin position="105"/>
        <end position="117"/>
    </location>
</feature>
<evidence type="ECO:0000256" key="2">
    <source>
        <dbReference type="SAM" id="SignalP"/>
    </source>
</evidence>
<keyword evidence="4" id="KW-1185">Reference proteome</keyword>
<proteinExistence type="predicted"/>
<protein>
    <submittedName>
        <fullName evidence="3">Uncharacterized protein</fullName>
    </submittedName>
</protein>